<feature type="coiled-coil region" evidence="3">
    <location>
        <begin position="207"/>
        <end position="299"/>
    </location>
</feature>
<name>A0AAD2DKU1_9LAMI</name>
<protein>
    <recommendedName>
        <fullName evidence="7">WEB family protein</fullName>
    </recommendedName>
</protein>
<accession>A0AAD2DKU1</accession>
<sequence length="573" mass="63508">MVAKDYQKTKGSTKARVGEIDTSAPFQSVKDAVTLFGEGTFSGEKPVIKKLKPHSAERVLAKETQLHLAEKELNKLKEQLKNAETTKEQALVEIERAKRAVEGLTQKLKTINESKDSAVKATEAAKHQAKQFEESGNSNSKETDGFSQMDHETAQVQYEDIITELDVAKKELRKIHQEYDASLEAKNIATKQSAEAKNATKANLERADELSKEIVTVQEAIQQVRMASSQAREEEAKIHADKDVYKQSYKARLEESANKLLALKKDINSDHTMKLEAELTQTMSEIEALRKEMDNARASDLDSIKKVTSGLDDAKESLQKVADEGNSLRSLVETLKLELDKVKKEHSEMKEKEAETESVAGHLHVKLQKAKAELEAALAVEAKVRGVSDEMVASIHQVSLEMEDAKHEAEEMKQQAEQLVREAEATRMDLEAAEKKLLVALEEAEEAKAAETNALDQIKMLSEKTDAARASTSEPGAQITLSRDEFESLSRKVEESEKLSEMKIAAAVAQVEAVKASESEALKKLNATQNEIEDIKAATKEALKKAEMAEAAKKAVEGELRRRHELEQKKAAA</sequence>
<organism evidence="5 6">
    <name type="scientific">Fraxinus pennsylvanica</name>
    <dbReference type="NCBI Taxonomy" id="56036"/>
    <lineage>
        <taxon>Eukaryota</taxon>
        <taxon>Viridiplantae</taxon>
        <taxon>Streptophyta</taxon>
        <taxon>Embryophyta</taxon>
        <taxon>Tracheophyta</taxon>
        <taxon>Spermatophyta</taxon>
        <taxon>Magnoliopsida</taxon>
        <taxon>eudicotyledons</taxon>
        <taxon>Gunneridae</taxon>
        <taxon>Pentapetalae</taxon>
        <taxon>asterids</taxon>
        <taxon>lamiids</taxon>
        <taxon>Lamiales</taxon>
        <taxon>Oleaceae</taxon>
        <taxon>Oleeae</taxon>
        <taxon>Fraxinus</taxon>
    </lineage>
</organism>
<evidence type="ECO:0000313" key="6">
    <source>
        <dbReference type="Proteomes" id="UP000834106"/>
    </source>
</evidence>
<keyword evidence="6" id="KW-1185">Reference proteome</keyword>
<evidence type="ECO:0000256" key="4">
    <source>
        <dbReference type="SAM" id="MobiDB-lite"/>
    </source>
</evidence>
<evidence type="ECO:0000256" key="2">
    <source>
        <dbReference type="ARBA" id="ARBA00023054"/>
    </source>
</evidence>
<dbReference type="Pfam" id="PF05701">
    <property type="entry name" value="WEMBL"/>
    <property type="match status" value="1"/>
</dbReference>
<dbReference type="AlphaFoldDB" id="A0AAD2DKU1"/>
<feature type="region of interest" description="Disordered" evidence="4">
    <location>
        <begin position="122"/>
        <end position="146"/>
    </location>
</feature>
<dbReference type="Proteomes" id="UP000834106">
    <property type="component" value="Chromosome 1"/>
</dbReference>
<dbReference type="GO" id="GO:0005829">
    <property type="term" value="C:cytosol"/>
    <property type="evidence" value="ECO:0007669"/>
    <property type="project" value="TreeGrafter"/>
</dbReference>
<feature type="coiled-coil region" evidence="3">
    <location>
        <begin position="59"/>
        <end position="114"/>
    </location>
</feature>
<feature type="compositionally biased region" description="Basic and acidic residues" evidence="4">
    <location>
        <begin position="122"/>
        <end position="133"/>
    </location>
</feature>
<comment type="similarity">
    <text evidence="1">Belongs to the WEB family.</text>
</comment>
<dbReference type="PANTHER" id="PTHR32054">
    <property type="entry name" value="HEAVY CHAIN, PUTATIVE, EXPRESSED-RELATED-RELATED"/>
    <property type="match status" value="1"/>
</dbReference>
<gene>
    <name evidence="5" type="ORF">FPE_LOCUS2452</name>
</gene>
<dbReference type="GO" id="GO:0009904">
    <property type="term" value="P:chloroplast accumulation movement"/>
    <property type="evidence" value="ECO:0007669"/>
    <property type="project" value="TreeGrafter"/>
</dbReference>
<dbReference type="EMBL" id="OU503036">
    <property type="protein sequence ID" value="CAI9755021.1"/>
    <property type="molecule type" value="Genomic_DNA"/>
</dbReference>
<feature type="coiled-coil region" evidence="3">
    <location>
        <begin position="395"/>
        <end position="464"/>
    </location>
</feature>
<proteinExistence type="inferred from homology"/>
<feature type="coiled-coil region" evidence="3">
    <location>
        <begin position="332"/>
        <end position="359"/>
    </location>
</feature>
<evidence type="ECO:0008006" key="7">
    <source>
        <dbReference type="Google" id="ProtNLM"/>
    </source>
</evidence>
<dbReference type="PANTHER" id="PTHR32054:SF93">
    <property type="entry name" value="WEB FAMILY"/>
    <property type="match status" value="1"/>
</dbReference>
<evidence type="ECO:0000313" key="5">
    <source>
        <dbReference type="EMBL" id="CAI9755021.1"/>
    </source>
</evidence>
<feature type="coiled-coil region" evidence="3">
    <location>
        <begin position="151"/>
        <end position="178"/>
    </location>
</feature>
<reference evidence="5" key="1">
    <citation type="submission" date="2023-05" db="EMBL/GenBank/DDBJ databases">
        <authorList>
            <person name="Huff M."/>
        </authorList>
    </citation>
    <scope>NUCLEOTIDE SEQUENCE</scope>
</reference>
<dbReference type="InterPro" id="IPR008545">
    <property type="entry name" value="Web"/>
</dbReference>
<keyword evidence="2 3" id="KW-0175">Coiled coil</keyword>
<dbReference type="GO" id="GO:0009903">
    <property type="term" value="P:chloroplast avoidance movement"/>
    <property type="evidence" value="ECO:0007669"/>
    <property type="project" value="TreeGrafter"/>
</dbReference>
<feature type="coiled-coil region" evidence="3">
    <location>
        <begin position="518"/>
        <end position="569"/>
    </location>
</feature>
<evidence type="ECO:0000256" key="3">
    <source>
        <dbReference type="SAM" id="Coils"/>
    </source>
</evidence>
<evidence type="ECO:0000256" key="1">
    <source>
        <dbReference type="ARBA" id="ARBA00005485"/>
    </source>
</evidence>